<sequence length="472" mass="50860">MTATGFSGAGRSMRTLEPLGTAQPSPFCQRLRRFSFRTRKKGDGVIRGKLRIRSLPGAFLILGVLVVVVGTAVAVAGYWPYRAHRLSQASVDGARLNGSHAAAGKGPGVRSILSTTGFVHSDRMKLLGPIVMGVGLFIFICANTMLYENRDRETHALASTELNICCLEDPADAQSLPLQRSLGGCCWAADGHLPPTLLTKVLHHQETSSPAASLRSVHSDSCNSSLVNVNVLGGSPPAARRAVSSMDALPLPLIKLNNCLMDTSNDAAGGDGWGAAVLPRRAYSLSSRTRPYKPQATSRHGATSRRPPEPADRPVPVPEPLRKGFSSDVCLSAVGLASGGTMPGEEDAEQRRKHRSWPRLDLGGSRRYQRLEDTEDSRDRLLDKLGEQYSQLQQGAGINQEKSDGFSRSHSGSKAPPAMFTSLFSFILPSCCACDSLCSYTVYAEQYVNVDLTLGCCVRLVKPQYETLRCSC</sequence>
<evidence type="ECO:0000256" key="1">
    <source>
        <dbReference type="ARBA" id="ARBA00004141"/>
    </source>
</evidence>
<dbReference type="GO" id="GO:0016020">
    <property type="term" value="C:membrane"/>
    <property type="evidence" value="ECO:0007669"/>
    <property type="project" value="UniProtKB-SubCell"/>
</dbReference>
<dbReference type="AlphaFoldDB" id="A0A8C9VRH9"/>
<evidence type="ECO:0000256" key="5">
    <source>
        <dbReference type="ARBA" id="ARBA00023136"/>
    </source>
</evidence>
<protein>
    <submittedName>
        <fullName evidence="8">Transmembrane protein 200B</fullName>
    </submittedName>
</protein>
<reference evidence="8" key="3">
    <citation type="submission" date="2025-09" db="UniProtKB">
        <authorList>
            <consortium name="Ensembl"/>
        </authorList>
    </citation>
    <scope>IDENTIFICATION</scope>
</reference>
<feature type="transmembrane region" description="Helical" evidence="7">
    <location>
        <begin position="126"/>
        <end position="147"/>
    </location>
</feature>
<evidence type="ECO:0000313" key="9">
    <source>
        <dbReference type="Proteomes" id="UP000694397"/>
    </source>
</evidence>
<dbReference type="Ensembl" id="ENSSFOT00015072087.1">
    <property type="protein sequence ID" value="ENSSFOP00015063884.1"/>
    <property type="gene ID" value="ENSSFOG00015031904.1"/>
</dbReference>
<evidence type="ECO:0000256" key="3">
    <source>
        <dbReference type="ARBA" id="ARBA00022692"/>
    </source>
</evidence>
<feature type="region of interest" description="Disordered" evidence="6">
    <location>
        <begin position="1"/>
        <end position="24"/>
    </location>
</feature>
<comment type="subcellular location">
    <subcellularLocation>
        <location evidence="1">Membrane</location>
        <topology evidence="1">Multi-pass membrane protein</topology>
    </subcellularLocation>
</comment>
<reference evidence="8 9" key="1">
    <citation type="submission" date="2019-04" db="EMBL/GenBank/DDBJ databases">
        <authorList>
            <consortium name="Wellcome Sanger Institute Data Sharing"/>
        </authorList>
    </citation>
    <scope>NUCLEOTIDE SEQUENCE [LARGE SCALE GENOMIC DNA]</scope>
</reference>
<evidence type="ECO:0000256" key="4">
    <source>
        <dbReference type="ARBA" id="ARBA00022989"/>
    </source>
</evidence>
<feature type="transmembrane region" description="Helical" evidence="7">
    <location>
        <begin position="57"/>
        <end position="79"/>
    </location>
</feature>
<evidence type="ECO:0000256" key="7">
    <source>
        <dbReference type="SAM" id="Phobius"/>
    </source>
</evidence>
<feature type="region of interest" description="Disordered" evidence="6">
    <location>
        <begin position="284"/>
        <end position="324"/>
    </location>
</feature>
<accession>A0A8C9VRH9</accession>
<keyword evidence="9" id="KW-1185">Reference proteome</keyword>
<dbReference type="GeneTree" id="ENSGT00530000063698"/>
<reference evidence="8" key="2">
    <citation type="submission" date="2025-08" db="UniProtKB">
        <authorList>
            <consortium name="Ensembl"/>
        </authorList>
    </citation>
    <scope>IDENTIFICATION</scope>
</reference>
<keyword evidence="4 7" id="KW-1133">Transmembrane helix</keyword>
<evidence type="ECO:0000313" key="8">
    <source>
        <dbReference type="Ensembl" id="ENSSFOP00015063884.1"/>
    </source>
</evidence>
<evidence type="ECO:0000256" key="6">
    <source>
        <dbReference type="SAM" id="MobiDB-lite"/>
    </source>
</evidence>
<organism evidence="8 9">
    <name type="scientific">Scleropages formosus</name>
    <name type="common">Asian bonytongue</name>
    <name type="synonym">Osteoglossum formosum</name>
    <dbReference type="NCBI Taxonomy" id="113540"/>
    <lineage>
        <taxon>Eukaryota</taxon>
        <taxon>Metazoa</taxon>
        <taxon>Chordata</taxon>
        <taxon>Craniata</taxon>
        <taxon>Vertebrata</taxon>
        <taxon>Euteleostomi</taxon>
        <taxon>Actinopterygii</taxon>
        <taxon>Neopterygii</taxon>
        <taxon>Teleostei</taxon>
        <taxon>Osteoglossocephala</taxon>
        <taxon>Osteoglossomorpha</taxon>
        <taxon>Osteoglossiformes</taxon>
        <taxon>Osteoglossidae</taxon>
        <taxon>Scleropages</taxon>
    </lineage>
</organism>
<dbReference type="Pfam" id="PF10177">
    <property type="entry name" value="DUF2371"/>
    <property type="match status" value="1"/>
</dbReference>
<feature type="compositionally biased region" description="Polar residues" evidence="6">
    <location>
        <begin position="284"/>
        <end position="301"/>
    </location>
</feature>
<dbReference type="OrthoDB" id="9994280at2759"/>
<dbReference type="PANTHER" id="PTHR31815:SF3">
    <property type="entry name" value="TRANSMEMBRANE PROTEIN 200B"/>
    <property type="match status" value="1"/>
</dbReference>
<dbReference type="PANTHER" id="PTHR31815">
    <property type="entry name" value="AGAP005329-PA"/>
    <property type="match status" value="1"/>
</dbReference>
<keyword evidence="5 7" id="KW-0472">Membrane</keyword>
<feature type="region of interest" description="Disordered" evidence="6">
    <location>
        <begin position="336"/>
        <end position="360"/>
    </location>
</feature>
<keyword evidence="3 7" id="KW-0812">Transmembrane</keyword>
<proteinExistence type="inferred from homology"/>
<dbReference type="InterPro" id="IPR018787">
    <property type="entry name" value="DUF2371_TMEM200"/>
</dbReference>
<comment type="similarity">
    <text evidence="2">Belongs to the TMEM200 family.</text>
</comment>
<dbReference type="Proteomes" id="UP000694397">
    <property type="component" value="Chromosome 8"/>
</dbReference>
<name>A0A8C9VRH9_SCLFO</name>
<evidence type="ECO:0000256" key="2">
    <source>
        <dbReference type="ARBA" id="ARBA00005308"/>
    </source>
</evidence>